<sequence>MRIGVCPVCDVEFEIPEFQPNRKYCDEHKKVNARPKLYPDVENLRHCQYEKCNKKIPGSKPPQTKYCCHAHGKAQWEWKKAVELKIQKEAEAKFENPKASSQKREGEIFDELGADKFSLSRLINGEMTATAYAVQHDWTVAGVTRAVHAHKARIELEKMQGDWNRSWRVNAMLPAYSMTVLKRMGLDGQEGTPEFEALVDEVVRAYGVFSRWYST</sequence>
<feature type="non-terminal residue" evidence="1">
    <location>
        <position position="215"/>
    </location>
</feature>
<gene>
    <name evidence="1" type="ORF">S01H1_19745</name>
</gene>
<dbReference type="EMBL" id="BARS01010706">
    <property type="protein sequence ID" value="GAF96486.1"/>
    <property type="molecule type" value="Genomic_DNA"/>
</dbReference>
<name>X0UAZ1_9ZZZZ</name>
<evidence type="ECO:0000313" key="1">
    <source>
        <dbReference type="EMBL" id="GAF96486.1"/>
    </source>
</evidence>
<accession>X0UAZ1</accession>
<comment type="caution">
    <text evidence="1">The sequence shown here is derived from an EMBL/GenBank/DDBJ whole genome shotgun (WGS) entry which is preliminary data.</text>
</comment>
<proteinExistence type="predicted"/>
<dbReference type="AlphaFoldDB" id="X0UAZ1"/>
<organism evidence="1">
    <name type="scientific">marine sediment metagenome</name>
    <dbReference type="NCBI Taxonomy" id="412755"/>
    <lineage>
        <taxon>unclassified sequences</taxon>
        <taxon>metagenomes</taxon>
        <taxon>ecological metagenomes</taxon>
    </lineage>
</organism>
<protein>
    <submittedName>
        <fullName evidence="1">Uncharacterized protein</fullName>
    </submittedName>
</protein>
<reference evidence="1" key="1">
    <citation type="journal article" date="2014" name="Front. Microbiol.">
        <title>High frequency of phylogenetically diverse reductive dehalogenase-homologous genes in deep subseafloor sedimentary metagenomes.</title>
        <authorList>
            <person name="Kawai M."/>
            <person name="Futagami T."/>
            <person name="Toyoda A."/>
            <person name="Takaki Y."/>
            <person name="Nishi S."/>
            <person name="Hori S."/>
            <person name="Arai W."/>
            <person name="Tsubouchi T."/>
            <person name="Morono Y."/>
            <person name="Uchiyama I."/>
            <person name="Ito T."/>
            <person name="Fujiyama A."/>
            <person name="Inagaki F."/>
            <person name="Takami H."/>
        </authorList>
    </citation>
    <scope>NUCLEOTIDE SEQUENCE</scope>
    <source>
        <strain evidence="1">Expedition CK06-06</strain>
    </source>
</reference>